<evidence type="ECO:0000256" key="1">
    <source>
        <dbReference type="SAM" id="MobiDB-lite"/>
    </source>
</evidence>
<dbReference type="AlphaFoldDB" id="A0A7I7XIY4"/>
<protein>
    <submittedName>
        <fullName evidence="2">Uncharacterized protein</fullName>
    </submittedName>
</protein>
<dbReference type="Proteomes" id="UP000466517">
    <property type="component" value="Chromosome"/>
</dbReference>
<gene>
    <name evidence="2" type="ORF">MMAD_34560</name>
</gene>
<dbReference type="KEGG" id="mmag:MMAD_34560"/>
<proteinExistence type="predicted"/>
<feature type="compositionally biased region" description="Low complexity" evidence="1">
    <location>
        <begin position="1"/>
        <end position="13"/>
    </location>
</feature>
<keyword evidence="3" id="KW-1185">Reference proteome</keyword>
<reference evidence="2 3" key="1">
    <citation type="journal article" date="2019" name="Emerg. Microbes Infect.">
        <title>Comprehensive subspecies identification of 175 nontuberculous mycobacteria species based on 7547 genomic profiles.</title>
        <authorList>
            <person name="Matsumoto Y."/>
            <person name="Kinjo T."/>
            <person name="Motooka D."/>
            <person name="Nabeya D."/>
            <person name="Jung N."/>
            <person name="Uechi K."/>
            <person name="Horii T."/>
            <person name="Iida T."/>
            <person name="Fujita J."/>
            <person name="Nakamura S."/>
        </authorList>
    </citation>
    <scope>NUCLEOTIDE SEQUENCE [LARGE SCALE GENOMIC DNA]</scope>
    <source>
        <strain evidence="2 3">JCM 13574</strain>
    </source>
</reference>
<accession>A0A7I7XIY4</accession>
<evidence type="ECO:0000313" key="3">
    <source>
        <dbReference type="Proteomes" id="UP000466517"/>
    </source>
</evidence>
<sequence>MRTPSASSVSAPPDSDDAARLPCFTTGTPLAATTIAAIVDRLTVLAPSPPVPTTSTVSRPMTSVGTLRACVSMVSASSFTSADVGPFIFIATANPAICAGDAAPVIT</sequence>
<dbReference type="EMBL" id="AP022610">
    <property type="protein sequence ID" value="BBZ29161.1"/>
    <property type="molecule type" value="Genomic_DNA"/>
</dbReference>
<name>A0A7I7XIY4_9MYCO</name>
<feature type="region of interest" description="Disordered" evidence="1">
    <location>
        <begin position="1"/>
        <end position="20"/>
    </location>
</feature>
<organism evidence="2 3">
    <name type="scientific">Mycolicibacterium madagascariense</name>
    <dbReference type="NCBI Taxonomy" id="212765"/>
    <lineage>
        <taxon>Bacteria</taxon>
        <taxon>Bacillati</taxon>
        <taxon>Actinomycetota</taxon>
        <taxon>Actinomycetes</taxon>
        <taxon>Mycobacteriales</taxon>
        <taxon>Mycobacteriaceae</taxon>
        <taxon>Mycolicibacterium</taxon>
    </lineage>
</organism>
<evidence type="ECO:0000313" key="2">
    <source>
        <dbReference type="EMBL" id="BBZ29161.1"/>
    </source>
</evidence>